<dbReference type="InterPro" id="IPR000683">
    <property type="entry name" value="Gfo/Idh/MocA-like_OxRdtase_N"/>
</dbReference>
<dbReference type="RefSeq" id="WP_228251183.1">
    <property type="nucleotide sequence ID" value="NZ_CAJXAW010000061.1"/>
</dbReference>
<feature type="domain" description="Glycosyl hydrolase 109 C-terminal" evidence="7">
    <location>
        <begin position="174"/>
        <end position="355"/>
    </location>
</feature>
<dbReference type="GO" id="GO:0016798">
    <property type="term" value="F:hydrolase activity, acting on glycosyl bonds"/>
    <property type="evidence" value="ECO:0007669"/>
    <property type="project" value="UniProtKB-KW"/>
</dbReference>
<protein>
    <submittedName>
        <fullName evidence="8">Glycosyl hydrolase</fullName>
    </submittedName>
</protein>
<evidence type="ECO:0000256" key="4">
    <source>
        <dbReference type="ARBA" id="ARBA00023027"/>
    </source>
</evidence>
<accession>A0A3D5J355</accession>
<comment type="caution">
    <text evidence="8">The sequence shown here is derived from an EMBL/GenBank/DDBJ whole genome shotgun (WGS) entry which is preliminary data.</text>
</comment>
<comment type="similarity">
    <text evidence="2">Belongs to the Gfo/Idh/MocA family. Glycosyl hydrolase 109 subfamily.</text>
</comment>
<reference evidence="8 9" key="1">
    <citation type="journal article" date="2018" name="Nat. Biotechnol.">
        <title>A standardized bacterial taxonomy based on genome phylogeny substantially revises the tree of life.</title>
        <authorList>
            <person name="Parks D.H."/>
            <person name="Chuvochina M."/>
            <person name="Waite D.W."/>
            <person name="Rinke C."/>
            <person name="Skarshewski A."/>
            <person name="Chaumeil P.A."/>
            <person name="Hugenholtz P."/>
        </authorList>
    </citation>
    <scope>NUCLEOTIDE SEQUENCE [LARGE SCALE GENOMIC DNA]</scope>
    <source>
        <strain evidence="8">UBA9359</strain>
    </source>
</reference>
<dbReference type="EMBL" id="DPMF01000355">
    <property type="protein sequence ID" value="HCV82437.1"/>
    <property type="molecule type" value="Genomic_DNA"/>
</dbReference>
<dbReference type="AlphaFoldDB" id="A0A3D5J355"/>
<dbReference type="NCBIfam" id="TIGR01409">
    <property type="entry name" value="TAT_signal_seq"/>
    <property type="match status" value="1"/>
</dbReference>
<evidence type="ECO:0000313" key="9">
    <source>
        <dbReference type="Proteomes" id="UP000264330"/>
    </source>
</evidence>
<dbReference type="InterPro" id="IPR036291">
    <property type="entry name" value="NAD(P)-bd_dom_sf"/>
</dbReference>
<evidence type="ECO:0000259" key="6">
    <source>
        <dbReference type="Pfam" id="PF01408"/>
    </source>
</evidence>
<evidence type="ECO:0000256" key="2">
    <source>
        <dbReference type="ARBA" id="ARBA00009329"/>
    </source>
</evidence>
<evidence type="ECO:0000313" key="8">
    <source>
        <dbReference type="EMBL" id="HCV82437.1"/>
    </source>
</evidence>
<keyword evidence="5" id="KW-0326">Glycosidase</keyword>
<dbReference type="Pfam" id="PF01408">
    <property type="entry name" value="GFO_IDH_MocA"/>
    <property type="match status" value="1"/>
</dbReference>
<sequence length="454" mass="50706">MKSRRNFIKRSAVIGAGISLAPNLVFPFNPKPATDRLKIAFIGVGLRGTNHLNNAIHRKDTEITAICDIDPKRIDIALELLKKDGRKKPMVFGKDENDYLNLLDAPDVDAVIIATPWLWHTKMAVAAMKAGVYAGLEVSASQTIEECWDLVNTHEATGTHMMFLENVNFRRDVMAVLHMVKQNVFGEMLHYRCGYQHDLREVKFNNGEQPYGGGVEFGEKGLSEARWRTKHSVLRNGDTYPTHGVGPIAAMADINRGNRFTSMTANATKAVGLHKYVVDHGGEDHPNAKIKFKQGDVITSMIECANGETIIVTHDTNLPRPYSLGFRVQGANGLWEKDGDRIYVEGQSEPHQWDNSAEWLKKYDHPIWQKYGEEATGAGHGGMDYFVMKSFVESALANVAPPIDAYDAAAWSAITPLSEASIENNGEPQEFPDFTRGQWVARAPYDWMKDEYGK</sequence>
<evidence type="ECO:0000256" key="5">
    <source>
        <dbReference type="ARBA" id="ARBA00023295"/>
    </source>
</evidence>
<dbReference type="PROSITE" id="PS51318">
    <property type="entry name" value="TAT"/>
    <property type="match status" value="1"/>
</dbReference>
<comment type="cofactor">
    <cofactor evidence="1">
        <name>NAD(+)</name>
        <dbReference type="ChEBI" id="CHEBI:57540"/>
    </cofactor>
</comment>
<dbReference type="InterPro" id="IPR006311">
    <property type="entry name" value="TAT_signal"/>
</dbReference>
<keyword evidence="3 8" id="KW-0378">Hydrolase</keyword>
<dbReference type="Gene3D" id="3.40.50.720">
    <property type="entry name" value="NAD(P)-binding Rossmann-like Domain"/>
    <property type="match status" value="1"/>
</dbReference>
<proteinExistence type="inferred from homology"/>
<dbReference type="InterPro" id="IPR049303">
    <property type="entry name" value="Glyco_hydro_109_C"/>
</dbReference>
<evidence type="ECO:0000259" key="7">
    <source>
        <dbReference type="Pfam" id="PF21252"/>
    </source>
</evidence>
<dbReference type="InterPro" id="IPR019546">
    <property type="entry name" value="TAT_signal_bac_arc"/>
</dbReference>
<evidence type="ECO:0000256" key="3">
    <source>
        <dbReference type="ARBA" id="ARBA00022801"/>
    </source>
</evidence>
<gene>
    <name evidence="8" type="ORF">DGQ38_15450</name>
</gene>
<dbReference type="InterPro" id="IPR050463">
    <property type="entry name" value="Gfo/Idh/MocA_oxidrdct_glycsds"/>
</dbReference>
<dbReference type="PANTHER" id="PTHR43818:SF1">
    <property type="entry name" value="GLYCOSYL HYDROLASE FAMILY 109 PROTEIN"/>
    <property type="match status" value="1"/>
</dbReference>
<dbReference type="Proteomes" id="UP000264330">
    <property type="component" value="Unassembled WGS sequence"/>
</dbReference>
<name>A0A3D5J355_9FLAO</name>
<keyword evidence="4" id="KW-0520">NAD</keyword>
<dbReference type="SUPFAM" id="SSF51735">
    <property type="entry name" value="NAD(P)-binding Rossmann-fold domains"/>
    <property type="match status" value="1"/>
</dbReference>
<feature type="domain" description="Gfo/Idh/MocA-like oxidoreductase N-terminal" evidence="6">
    <location>
        <begin position="37"/>
        <end position="159"/>
    </location>
</feature>
<dbReference type="GO" id="GO:0000166">
    <property type="term" value="F:nucleotide binding"/>
    <property type="evidence" value="ECO:0007669"/>
    <property type="project" value="InterPro"/>
</dbReference>
<evidence type="ECO:0000256" key="1">
    <source>
        <dbReference type="ARBA" id="ARBA00001911"/>
    </source>
</evidence>
<dbReference type="Pfam" id="PF21252">
    <property type="entry name" value="Glyco_hydro_109_C"/>
    <property type="match status" value="1"/>
</dbReference>
<organism evidence="8 9">
    <name type="scientific">Zunongwangia profunda</name>
    <dbReference type="NCBI Taxonomy" id="398743"/>
    <lineage>
        <taxon>Bacteria</taxon>
        <taxon>Pseudomonadati</taxon>
        <taxon>Bacteroidota</taxon>
        <taxon>Flavobacteriia</taxon>
        <taxon>Flavobacteriales</taxon>
        <taxon>Flavobacteriaceae</taxon>
        <taxon>Zunongwangia</taxon>
    </lineage>
</organism>
<dbReference type="SUPFAM" id="SSF55347">
    <property type="entry name" value="Glyceraldehyde-3-phosphate dehydrogenase-like, C-terminal domain"/>
    <property type="match status" value="1"/>
</dbReference>
<dbReference type="PANTHER" id="PTHR43818">
    <property type="entry name" value="BCDNA.GH03377"/>
    <property type="match status" value="1"/>
</dbReference>
<dbReference type="Gene3D" id="3.30.360.10">
    <property type="entry name" value="Dihydrodipicolinate Reductase, domain 2"/>
    <property type="match status" value="1"/>
</dbReference>